<keyword evidence="7" id="KW-1185">Reference proteome</keyword>
<dbReference type="EMBL" id="JAWJWF010000003">
    <property type="protein sequence ID" value="KAK6635806.1"/>
    <property type="molecule type" value="Genomic_DNA"/>
</dbReference>
<organism evidence="6 7">
    <name type="scientific">Polyplax serrata</name>
    <name type="common">Common mouse louse</name>
    <dbReference type="NCBI Taxonomy" id="468196"/>
    <lineage>
        <taxon>Eukaryota</taxon>
        <taxon>Metazoa</taxon>
        <taxon>Ecdysozoa</taxon>
        <taxon>Arthropoda</taxon>
        <taxon>Hexapoda</taxon>
        <taxon>Insecta</taxon>
        <taxon>Pterygota</taxon>
        <taxon>Neoptera</taxon>
        <taxon>Paraneoptera</taxon>
        <taxon>Psocodea</taxon>
        <taxon>Troctomorpha</taxon>
        <taxon>Phthiraptera</taxon>
        <taxon>Anoplura</taxon>
        <taxon>Polyplacidae</taxon>
        <taxon>Polyplax</taxon>
    </lineage>
</organism>
<evidence type="ECO:0000256" key="4">
    <source>
        <dbReference type="RuleBase" id="RU365086"/>
    </source>
</evidence>
<dbReference type="InterPro" id="IPR016181">
    <property type="entry name" value="Acyl_CoA_acyltransferase"/>
</dbReference>
<name>A0ABR1B9E4_POLSC</name>
<evidence type="ECO:0000256" key="3">
    <source>
        <dbReference type="ARBA" id="ARBA00048964"/>
    </source>
</evidence>
<dbReference type="Proteomes" id="UP001359485">
    <property type="component" value="Unassembled WGS sequence"/>
</dbReference>
<proteinExistence type="inferred from homology"/>
<gene>
    <name evidence="6" type="ORF">RUM44_001060</name>
</gene>
<comment type="pathway">
    <text evidence="1 4">Nucleotide-sugar biosynthesis; UDP-N-acetyl-alpha-D-glucosamine biosynthesis; N-acetyl-alpha-D-glucosamine 1-phosphate from alpha-D-glucosamine 6-phosphate (route I): step 1/2.</text>
</comment>
<dbReference type="CDD" id="cd04301">
    <property type="entry name" value="NAT_SF"/>
    <property type="match status" value="1"/>
</dbReference>
<evidence type="ECO:0000256" key="1">
    <source>
        <dbReference type="ARBA" id="ARBA00004832"/>
    </source>
</evidence>
<reference evidence="6 7" key="1">
    <citation type="submission" date="2023-09" db="EMBL/GenBank/DDBJ databases">
        <title>Genomes of two closely related lineages of the louse Polyplax serrata with different host specificities.</title>
        <authorList>
            <person name="Martinu J."/>
            <person name="Tarabai H."/>
            <person name="Stefka J."/>
            <person name="Hypsa V."/>
        </authorList>
    </citation>
    <scope>NUCLEOTIDE SEQUENCE [LARGE SCALE GENOMIC DNA]</scope>
    <source>
        <strain evidence="6">98ZLc_SE</strain>
    </source>
</reference>
<dbReference type="EC" id="2.3.1.4" evidence="4"/>
<comment type="catalytic activity">
    <reaction evidence="3 4">
        <text>D-glucosamine 6-phosphate + acetyl-CoA = N-acetyl-D-glucosamine 6-phosphate + CoA + H(+)</text>
        <dbReference type="Rhea" id="RHEA:10292"/>
        <dbReference type="ChEBI" id="CHEBI:15378"/>
        <dbReference type="ChEBI" id="CHEBI:57287"/>
        <dbReference type="ChEBI" id="CHEBI:57288"/>
        <dbReference type="ChEBI" id="CHEBI:57513"/>
        <dbReference type="ChEBI" id="CHEBI:58725"/>
        <dbReference type="EC" id="2.3.1.4"/>
    </reaction>
</comment>
<dbReference type="Pfam" id="PF00583">
    <property type="entry name" value="Acetyltransf_1"/>
    <property type="match status" value="1"/>
</dbReference>
<keyword evidence="4" id="KW-0012">Acyltransferase</keyword>
<dbReference type="PROSITE" id="PS51186">
    <property type="entry name" value="GNAT"/>
    <property type="match status" value="1"/>
</dbReference>
<comment type="similarity">
    <text evidence="2 4">Belongs to the acetyltransferase family. GNA1 subfamily.</text>
</comment>
<dbReference type="InterPro" id="IPR039143">
    <property type="entry name" value="GNPNAT1-like"/>
</dbReference>
<dbReference type="InterPro" id="IPR000182">
    <property type="entry name" value="GNAT_dom"/>
</dbReference>
<sequence length="215" mass="24554">MNEEFLYNKNILKELDFESVKHVFKPAISATDPGENLIVRPLSTTDYDKGFIELLGQLTESGHPTKEEFLEKFHYMKSCPNTYYVTVIEDLITKRIIGAATLFVEHKFIHRCSKRGHLEDVVVNNTYRGKQLGKLIVTTVTLLAKHLQCYKMSLECKDKLIPFYTSLGYKLEPGNSNSMLFTGQDLDDSSSKEIKYIENLSCRNLCALALGCLRK</sequence>
<dbReference type="PANTHER" id="PTHR13355">
    <property type="entry name" value="GLUCOSAMINE 6-PHOSPHATE N-ACETYLTRANSFERASE"/>
    <property type="match status" value="1"/>
</dbReference>
<feature type="domain" description="N-acetyltransferase" evidence="5">
    <location>
        <begin position="37"/>
        <end position="201"/>
    </location>
</feature>
<comment type="caution">
    <text evidence="6">The sequence shown here is derived from an EMBL/GenBank/DDBJ whole genome shotgun (WGS) entry which is preliminary data.</text>
</comment>
<dbReference type="Gene3D" id="3.40.630.30">
    <property type="match status" value="1"/>
</dbReference>
<keyword evidence="4" id="KW-0808">Transferase</keyword>
<dbReference type="SUPFAM" id="SSF55729">
    <property type="entry name" value="Acyl-CoA N-acyltransferases (Nat)"/>
    <property type="match status" value="1"/>
</dbReference>
<dbReference type="PANTHER" id="PTHR13355:SF11">
    <property type="entry name" value="GLUCOSAMINE 6-PHOSPHATE N-ACETYLTRANSFERASE"/>
    <property type="match status" value="1"/>
</dbReference>
<evidence type="ECO:0000313" key="7">
    <source>
        <dbReference type="Proteomes" id="UP001359485"/>
    </source>
</evidence>
<evidence type="ECO:0000259" key="5">
    <source>
        <dbReference type="PROSITE" id="PS51186"/>
    </source>
</evidence>
<evidence type="ECO:0000313" key="6">
    <source>
        <dbReference type="EMBL" id="KAK6635806.1"/>
    </source>
</evidence>
<accession>A0ABR1B9E4</accession>
<evidence type="ECO:0000256" key="2">
    <source>
        <dbReference type="ARBA" id="ARBA00006048"/>
    </source>
</evidence>
<protein>
    <recommendedName>
        <fullName evidence="4">Glucosamine 6-phosphate N-acetyltransferase</fullName>
        <ecNumber evidence="4">2.3.1.4</ecNumber>
    </recommendedName>
</protein>